<evidence type="ECO:0000256" key="3">
    <source>
        <dbReference type="ARBA" id="ARBA00022729"/>
    </source>
</evidence>
<feature type="domain" description="RagB/SusD" evidence="6">
    <location>
        <begin position="379"/>
        <end position="465"/>
    </location>
</feature>
<dbReference type="InterPro" id="IPR033985">
    <property type="entry name" value="SusD-like_N"/>
</dbReference>
<accession>A0ABY6IV20</accession>
<keyword evidence="3" id="KW-0732">Signal</keyword>
<dbReference type="Pfam" id="PF14322">
    <property type="entry name" value="SusD-like_3"/>
    <property type="match status" value="1"/>
</dbReference>
<sequence length="509" mass="57414">MRFSFFLILTAGISLSACNKFLDVKPKGKLIPSTVADFDHLLDAEDIVRYPFVNNNSVSMLAYLTDNVTLSEGLGNVFYKANNNTSLDNYYAYTFRAPFKNPNSLEYFWNWGTYRAMKYFNNVISGVSALRTPENAAQSDAVMAQAYVNRAWAYFHTTMVYGPVYKPGGNNSTKTIPYLTDPDVNAPMPDLSTQEEVYTKVLADLHAGLAHAPVATNYPSRPNKAATQAMLAYYHLFTRRYDSVAYYANLAWTAASAKGVDGVLYNFNSLTYAPPGNPLSSAIVSPDSKINLPNSREILFFRNTDNTVGRITQSYPSAEFIALFDAASDLRYKYYLITAPGYKTTYNGTAYDDGPRVQYYRGSLTNSLPRFQMTAGFTYPEVLLMRAEAYARLNRLPEAMSDVNLLRRYRFVTGTPDLAMPASQDEVIKLVLDERRRELPLGHIKRFMDLKRFCLEPDKPWGKTKVVHTLGSETFEGTIDAPLFVLPIPNTILRFNPQWGIPLDERPFN</sequence>
<evidence type="ECO:0000259" key="6">
    <source>
        <dbReference type="Pfam" id="PF07980"/>
    </source>
</evidence>
<proteinExistence type="inferred from homology"/>
<dbReference type="EMBL" id="CP107006">
    <property type="protein sequence ID" value="UYQ91227.1"/>
    <property type="molecule type" value="Genomic_DNA"/>
</dbReference>
<evidence type="ECO:0000256" key="4">
    <source>
        <dbReference type="ARBA" id="ARBA00023136"/>
    </source>
</evidence>
<dbReference type="Proteomes" id="UP001162741">
    <property type="component" value="Chromosome"/>
</dbReference>
<dbReference type="InterPro" id="IPR012944">
    <property type="entry name" value="SusD_RagB_dom"/>
</dbReference>
<evidence type="ECO:0000313" key="9">
    <source>
        <dbReference type="Proteomes" id="UP001162741"/>
    </source>
</evidence>
<dbReference type="SUPFAM" id="SSF48452">
    <property type="entry name" value="TPR-like"/>
    <property type="match status" value="1"/>
</dbReference>
<evidence type="ECO:0000256" key="2">
    <source>
        <dbReference type="ARBA" id="ARBA00006275"/>
    </source>
</evidence>
<gene>
    <name evidence="8" type="ORF">MKQ68_14115</name>
</gene>
<evidence type="ECO:0000256" key="1">
    <source>
        <dbReference type="ARBA" id="ARBA00004442"/>
    </source>
</evidence>
<keyword evidence="4" id="KW-0472">Membrane</keyword>
<organism evidence="8 9">
    <name type="scientific">Chitinophaga horti</name>
    <dbReference type="NCBI Taxonomy" id="2920382"/>
    <lineage>
        <taxon>Bacteria</taxon>
        <taxon>Pseudomonadati</taxon>
        <taxon>Bacteroidota</taxon>
        <taxon>Chitinophagia</taxon>
        <taxon>Chitinophagales</taxon>
        <taxon>Chitinophagaceae</taxon>
        <taxon>Chitinophaga</taxon>
    </lineage>
</organism>
<comment type="subcellular location">
    <subcellularLocation>
        <location evidence="1">Cell outer membrane</location>
    </subcellularLocation>
</comment>
<name>A0ABY6IV20_9BACT</name>
<keyword evidence="9" id="KW-1185">Reference proteome</keyword>
<reference evidence="8" key="1">
    <citation type="submission" date="2022-10" db="EMBL/GenBank/DDBJ databases">
        <title>Chitinophaga sp. nov., isolated from soil.</title>
        <authorList>
            <person name="Jeon C.O."/>
        </authorList>
    </citation>
    <scope>NUCLEOTIDE SEQUENCE</scope>
    <source>
        <strain evidence="8">R8</strain>
    </source>
</reference>
<keyword evidence="5" id="KW-0998">Cell outer membrane</keyword>
<dbReference type="Pfam" id="PF07980">
    <property type="entry name" value="SusD_RagB"/>
    <property type="match status" value="1"/>
</dbReference>
<feature type="domain" description="SusD-like N-terminal" evidence="7">
    <location>
        <begin position="20"/>
        <end position="232"/>
    </location>
</feature>
<dbReference type="RefSeq" id="WP_244839292.1">
    <property type="nucleotide sequence ID" value="NZ_CP107006.1"/>
</dbReference>
<dbReference type="PROSITE" id="PS51257">
    <property type="entry name" value="PROKAR_LIPOPROTEIN"/>
    <property type="match status" value="1"/>
</dbReference>
<comment type="similarity">
    <text evidence="2">Belongs to the SusD family.</text>
</comment>
<dbReference type="Gene3D" id="1.25.40.390">
    <property type="match status" value="1"/>
</dbReference>
<protein>
    <submittedName>
        <fullName evidence="8">RagB/SusD family nutrient uptake outer membrane protein</fullName>
    </submittedName>
</protein>
<evidence type="ECO:0000256" key="5">
    <source>
        <dbReference type="ARBA" id="ARBA00023237"/>
    </source>
</evidence>
<dbReference type="InterPro" id="IPR011990">
    <property type="entry name" value="TPR-like_helical_dom_sf"/>
</dbReference>
<evidence type="ECO:0000313" key="8">
    <source>
        <dbReference type="EMBL" id="UYQ91227.1"/>
    </source>
</evidence>
<evidence type="ECO:0000259" key="7">
    <source>
        <dbReference type="Pfam" id="PF14322"/>
    </source>
</evidence>